<keyword evidence="4 5" id="KW-0472">Membrane</keyword>
<dbReference type="Gene3D" id="1.10.1450.10">
    <property type="entry name" value="Tetraspanin"/>
    <property type="match status" value="1"/>
</dbReference>
<evidence type="ECO:0000256" key="5">
    <source>
        <dbReference type="SAM" id="Phobius"/>
    </source>
</evidence>
<reference evidence="6" key="1">
    <citation type="journal article" date="2014" name="PLoS ONE">
        <title>Transcriptome-Based Identification of ABC Transporters in the Western Tarnished Plant Bug Lygus hesperus.</title>
        <authorList>
            <person name="Hull J.J."/>
            <person name="Chaney K."/>
            <person name="Geib S.M."/>
            <person name="Fabrick J.A."/>
            <person name="Brent C.S."/>
            <person name="Walsh D."/>
            <person name="Lavine L.C."/>
        </authorList>
    </citation>
    <scope>NUCLEOTIDE SEQUENCE</scope>
</reference>
<organism evidence="6">
    <name type="scientific">Lygus hesperus</name>
    <name type="common">Western plant bug</name>
    <dbReference type="NCBI Taxonomy" id="30085"/>
    <lineage>
        <taxon>Eukaryota</taxon>
        <taxon>Metazoa</taxon>
        <taxon>Ecdysozoa</taxon>
        <taxon>Arthropoda</taxon>
        <taxon>Hexapoda</taxon>
        <taxon>Insecta</taxon>
        <taxon>Pterygota</taxon>
        <taxon>Neoptera</taxon>
        <taxon>Paraneoptera</taxon>
        <taxon>Hemiptera</taxon>
        <taxon>Heteroptera</taxon>
        <taxon>Panheteroptera</taxon>
        <taxon>Cimicomorpha</taxon>
        <taxon>Miridae</taxon>
        <taxon>Mirini</taxon>
        <taxon>Lygus</taxon>
    </lineage>
</organism>
<keyword evidence="3 5" id="KW-1133">Transmembrane helix</keyword>
<feature type="transmembrane region" description="Helical" evidence="5">
    <location>
        <begin position="6"/>
        <end position="30"/>
    </location>
</feature>
<evidence type="ECO:0000256" key="2">
    <source>
        <dbReference type="ARBA" id="ARBA00022692"/>
    </source>
</evidence>
<sequence>MSIIVIINVAVTTCGIVLSILSSIVYFSVAPLRRDKKEDVEALFAVYCSCIVVLGALITLAALFTMLATLCPHVDTERCSKKIYPISLGVLSIALVMGSVLVMILSPMAVRQLEPSFAKMFANSSNGSSNIDVDQLQRERECCGMRASSPFGSSEARLALDDMIFANRPLPKSCCPNLRAEENCDWWKSYKQNCLAVFRYTFDRAINHIAMWALSVVTFLIVAIVLILCTTPR</sequence>
<dbReference type="InterPro" id="IPR018499">
    <property type="entry name" value="Tetraspanin/Peripherin"/>
</dbReference>
<dbReference type="SUPFAM" id="SSF48652">
    <property type="entry name" value="Tetraspanin"/>
    <property type="match status" value="1"/>
</dbReference>
<dbReference type="GO" id="GO:0016020">
    <property type="term" value="C:membrane"/>
    <property type="evidence" value="ECO:0007669"/>
    <property type="project" value="UniProtKB-SubCell"/>
</dbReference>
<dbReference type="InterPro" id="IPR008952">
    <property type="entry name" value="Tetraspanin_EC2_sf"/>
</dbReference>
<gene>
    <name evidence="6" type="primary">Tspan11_2</name>
    <name evidence="6" type="ORF">CM83_99473</name>
</gene>
<evidence type="ECO:0000256" key="3">
    <source>
        <dbReference type="ARBA" id="ARBA00022989"/>
    </source>
</evidence>
<feature type="transmembrane region" description="Helical" evidence="5">
    <location>
        <begin position="209"/>
        <end position="228"/>
    </location>
</feature>
<evidence type="ECO:0000256" key="4">
    <source>
        <dbReference type="ARBA" id="ARBA00023136"/>
    </source>
</evidence>
<reference evidence="7" key="3">
    <citation type="submission" date="2014-09" db="EMBL/GenBank/DDBJ databases">
        <authorList>
            <person name="Magalhaes I.L.F."/>
            <person name="Oliveira U."/>
            <person name="Santos F.R."/>
            <person name="Vidigal T.H.D.A."/>
            <person name="Brescovit A.D."/>
            <person name="Santos A.J."/>
        </authorList>
    </citation>
    <scope>NUCLEOTIDE SEQUENCE</scope>
</reference>
<dbReference type="EMBL" id="GBRD01007044">
    <property type="protein sequence ID" value="JAG58777.1"/>
    <property type="molecule type" value="Transcribed_RNA"/>
</dbReference>
<keyword evidence="2 5" id="KW-0812">Transmembrane</keyword>
<feature type="transmembrane region" description="Helical" evidence="5">
    <location>
        <begin position="86"/>
        <end position="110"/>
    </location>
</feature>
<feature type="transmembrane region" description="Helical" evidence="5">
    <location>
        <begin position="42"/>
        <end position="66"/>
    </location>
</feature>
<evidence type="ECO:0000313" key="7">
    <source>
        <dbReference type="EMBL" id="JAG58777.1"/>
    </source>
</evidence>
<accession>A0A0A9Y4H3</accession>
<reference evidence="6" key="2">
    <citation type="submission" date="2014-07" db="EMBL/GenBank/DDBJ databases">
        <authorList>
            <person name="Hull J."/>
        </authorList>
    </citation>
    <scope>NUCLEOTIDE SEQUENCE</scope>
</reference>
<proteinExistence type="predicted"/>
<protein>
    <submittedName>
        <fullName evidence="6">Tetraspanin-11</fullName>
    </submittedName>
</protein>
<name>A0A0A9Y4H3_LYGHE</name>
<comment type="subcellular location">
    <subcellularLocation>
        <location evidence="1">Membrane</location>
        <topology evidence="1">Multi-pass membrane protein</topology>
    </subcellularLocation>
</comment>
<dbReference type="EMBL" id="GBHO01016540">
    <property type="protein sequence ID" value="JAG27064.1"/>
    <property type="molecule type" value="Transcribed_RNA"/>
</dbReference>
<dbReference type="Pfam" id="PF00335">
    <property type="entry name" value="Tetraspanin"/>
    <property type="match status" value="1"/>
</dbReference>
<dbReference type="AlphaFoldDB" id="A0A0A9Y4H3"/>
<evidence type="ECO:0000313" key="6">
    <source>
        <dbReference type="EMBL" id="JAG27064.1"/>
    </source>
</evidence>
<evidence type="ECO:0000256" key="1">
    <source>
        <dbReference type="ARBA" id="ARBA00004141"/>
    </source>
</evidence>